<dbReference type="InterPro" id="IPR013078">
    <property type="entry name" value="His_Pase_superF_clade-1"/>
</dbReference>
<keyword evidence="1" id="KW-0732">Signal</keyword>
<dbReference type="Gene3D" id="3.40.50.1240">
    <property type="entry name" value="Phosphoglycerate mutase-like"/>
    <property type="match status" value="1"/>
</dbReference>
<dbReference type="InterPro" id="IPR029033">
    <property type="entry name" value="His_PPase_superfam"/>
</dbReference>
<organism evidence="2 3">
    <name type="scientific">Corynebacterium pseudokroppenstedtii</name>
    <dbReference type="NCBI Taxonomy" id="2804917"/>
    <lineage>
        <taxon>Bacteria</taxon>
        <taxon>Bacillati</taxon>
        <taxon>Actinomycetota</taxon>
        <taxon>Actinomycetes</taxon>
        <taxon>Mycobacteriales</taxon>
        <taxon>Corynebacteriaceae</taxon>
        <taxon>Corynebacterium</taxon>
    </lineage>
</organism>
<evidence type="ECO:0000256" key="1">
    <source>
        <dbReference type="SAM" id="SignalP"/>
    </source>
</evidence>
<feature type="chain" id="PRO_5043636418" evidence="1">
    <location>
        <begin position="26"/>
        <end position="202"/>
    </location>
</feature>
<dbReference type="SUPFAM" id="SSF53254">
    <property type="entry name" value="Phosphoglycerate mutase-like"/>
    <property type="match status" value="1"/>
</dbReference>
<dbReference type="RefSeq" id="WP_204087779.1">
    <property type="nucleotide sequence ID" value="NZ_CP137757.1"/>
</dbReference>
<feature type="signal peptide" evidence="1">
    <location>
        <begin position="1"/>
        <end position="25"/>
    </location>
</feature>
<accession>A0AAU0Q1J5</accession>
<dbReference type="Proteomes" id="UP001174314">
    <property type="component" value="Chromosome"/>
</dbReference>
<keyword evidence="3" id="KW-1185">Reference proteome</keyword>
<sequence>MRRFYRQSRTTIRVVRLIVVSAPLASTHLPRFASSEDTVRWAEYRHTLRRYEEFSDINDAGPDTEDAAESTSSRVFVGNPGPWDVGEWAGKPLPLVSPMKIAQWRKNPDYVGHGGESLRTYIDRVAKWADELKPGEYVTVSDQSLGRALLVHALDASPDAFWRCDIPPEWQMRFHRRRSGDKEMWTLRGLASVDPASSGMLR</sequence>
<gene>
    <name evidence="2" type="ORF">Q0N40_00205</name>
</gene>
<proteinExistence type="predicted"/>
<dbReference type="EMBL" id="CP137757">
    <property type="protein sequence ID" value="WPF25029.1"/>
    <property type="molecule type" value="Genomic_DNA"/>
</dbReference>
<evidence type="ECO:0000313" key="2">
    <source>
        <dbReference type="EMBL" id="WPF25029.1"/>
    </source>
</evidence>
<dbReference type="Pfam" id="PF00300">
    <property type="entry name" value="His_Phos_1"/>
    <property type="match status" value="1"/>
</dbReference>
<protein>
    <submittedName>
        <fullName evidence="2">Histidine phosphatase family protein</fullName>
    </submittedName>
</protein>
<dbReference type="KEGG" id="cpsk:Q0N40_00205"/>
<evidence type="ECO:0000313" key="3">
    <source>
        <dbReference type="Proteomes" id="UP001174314"/>
    </source>
</evidence>
<dbReference type="AlphaFoldDB" id="A0AAU0Q1J5"/>
<name>A0AAU0Q1J5_9CORY</name>
<reference evidence="2 3" key="1">
    <citation type="submission" date="2023-10" db="EMBL/GenBank/DDBJ databases">
        <title>complete genome sequence of Corynebacterium pseudokroppenstedtii P15-C1.</title>
        <authorList>
            <person name="Bruggemann H."/>
            <person name="Poehlein A."/>
        </authorList>
    </citation>
    <scope>NUCLEOTIDE SEQUENCE [LARGE SCALE GENOMIC DNA]</scope>
    <source>
        <strain evidence="2 3">P15_C1</strain>
    </source>
</reference>